<evidence type="ECO:0000313" key="2">
    <source>
        <dbReference type="EMBL" id="GAQ89384.1"/>
    </source>
</evidence>
<dbReference type="AlphaFoldDB" id="A0A1Y1IEL3"/>
<feature type="chain" id="PRO_5012982589" evidence="1">
    <location>
        <begin position="24"/>
        <end position="95"/>
    </location>
</feature>
<dbReference type="EMBL" id="DF237465">
    <property type="protein sequence ID" value="GAQ89384.1"/>
    <property type="molecule type" value="Genomic_DNA"/>
</dbReference>
<name>A0A1Y1IEL3_KLENI</name>
<gene>
    <name evidence="2" type="ORF">KFL_005160055</name>
</gene>
<feature type="signal peptide" evidence="1">
    <location>
        <begin position="1"/>
        <end position="23"/>
    </location>
</feature>
<evidence type="ECO:0000256" key="1">
    <source>
        <dbReference type="SAM" id="SignalP"/>
    </source>
</evidence>
<evidence type="ECO:0000313" key="3">
    <source>
        <dbReference type="Proteomes" id="UP000054558"/>
    </source>
</evidence>
<keyword evidence="1" id="KW-0732">Signal</keyword>
<dbReference type="InterPro" id="IPR014710">
    <property type="entry name" value="RmlC-like_jellyroll"/>
</dbReference>
<proteinExistence type="predicted"/>
<organism evidence="2 3">
    <name type="scientific">Klebsormidium nitens</name>
    <name type="common">Green alga</name>
    <name type="synonym">Ulothrix nitens</name>
    <dbReference type="NCBI Taxonomy" id="105231"/>
    <lineage>
        <taxon>Eukaryota</taxon>
        <taxon>Viridiplantae</taxon>
        <taxon>Streptophyta</taxon>
        <taxon>Klebsormidiophyceae</taxon>
        <taxon>Klebsormidiales</taxon>
        <taxon>Klebsormidiaceae</taxon>
        <taxon>Klebsormidium</taxon>
    </lineage>
</organism>
<sequence>MAMSYGTSLALLVLSVVAIVASASDPDPVADFILSGANGAPVTGANFAFRGLNNVNVTSGQGSAAKPAIAATFPALASQGISAAFYNYAPCGQVI</sequence>
<dbReference type="Proteomes" id="UP000054558">
    <property type="component" value="Unassembled WGS sequence"/>
</dbReference>
<keyword evidence="3" id="KW-1185">Reference proteome</keyword>
<protein>
    <submittedName>
        <fullName evidence="2">Uncharacterized protein</fullName>
    </submittedName>
</protein>
<accession>A0A1Y1IEL3</accession>
<reference evidence="2 3" key="1">
    <citation type="journal article" date="2014" name="Nat. Commun.">
        <title>Klebsormidium flaccidum genome reveals primary factors for plant terrestrial adaptation.</title>
        <authorList>
            <person name="Hori K."/>
            <person name="Maruyama F."/>
            <person name="Fujisawa T."/>
            <person name="Togashi T."/>
            <person name="Yamamoto N."/>
            <person name="Seo M."/>
            <person name="Sato S."/>
            <person name="Yamada T."/>
            <person name="Mori H."/>
            <person name="Tajima N."/>
            <person name="Moriyama T."/>
            <person name="Ikeuchi M."/>
            <person name="Watanabe M."/>
            <person name="Wada H."/>
            <person name="Kobayashi K."/>
            <person name="Saito M."/>
            <person name="Masuda T."/>
            <person name="Sasaki-Sekimoto Y."/>
            <person name="Mashiguchi K."/>
            <person name="Awai K."/>
            <person name="Shimojima M."/>
            <person name="Masuda S."/>
            <person name="Iwai M."/>
            <person name="Nobusawa T."/>
            <person name="Narise T."/>
            <person name="Kondo S."/>
            <person name="Saito H."/>
            <person name="Sato R."/>
            <person name="Murakawa M."/>
            <person name="Ihara Y."/>
            <person name="Oshima-Yamada Y."/>
            <person name="Ohtaka K."/>
            <person name="Satoh M."/>
            <person name="Sonobe K."/>
            <person name="Ishii M."/>
            <person name="Ohtani R."/>
            <person name="Kanamori-Sato M."/>
            <person name="Honoki R."/>
            <person name="Miyazaki D."/>
            <person name="Mochizuki H."/>
            <person name="Umetsu J."/>
            <person name="Higashi K."/>
            <person name="Shibata D."/>
            <person name="Kamiya Y."/>
            <person name="Sato N."/>
            <person name="Nakamura Y."/>
            <person name="Tabata S."/>
            <person name="Ida S."/>
            <person name="Kurokawa K."/>
            <person name="Ohta H."/>
        </authorList>
    </citation>
    <scope>NUCLEOTIDE SEQUENCE [LARGE SCALE GENOMIC DNA]</scope>
    <source>
        <strain evidence="2 3">NIES-2285</strain>
    </source>
</reference>
<dbReference type="Gene3D" id="2.60.120.10">
    <property type="entry name" value="Jelly Rolls"/>
    <property type="match status" value="1"/>
</dbReference>